<dbReference type="InterPro" id="IPR020069">
    <property type="entry name" value="Ribosomal_bL9_C"/>
</dbReference>
<evidence type="ECO:0000313" key="10">
    <source>
        <dbReference type="EMBL" id="OHA23961.1"/>
    </source>
</evidence>
<gene>
    <name evidence="7" type="primary">rplI</name>
    <name evidence="10" type="ORF">A3D50_02005</name>
</gene>
<comment type="function">
    <text evidence="7">Binds to the 23S rRNA.</text>
</comment>
<keyword evidence="2 7" id="KW-0699">rRNA-binding</keyword>
<evidence type="ECO:0000256" key="1">
    <source>
        <dbReference type="ARBA" id="ARBA00010605"/>
    </source>
</evidence>
<dbReference type="SUPFAM" id="SSF55658">
    <property type="entry name" value="L9 N-domain-like"/>
    <property type="match status" value="1"/>
</dbReference>
<keyword evidence="3 7" id="KW-0694">RNA-binding</keyword>
<dbReference type="Gene3D" id="3.40.5.10">
    <property type="entry name" value="Ribosomal protein L9, N-terminal domain"/>
    <property type="match status" value="1"/>
</dbReference>
<keyword evidence="4 7" id="KW-0689">Ribosomal protein</keyword>
<feature type="coiled-coil region" evidence="8">
    <location>
        <begin position="37"/>
        <end position="64"/>
    </location>
</feature>
<reference evidence="10 11" key="1">
    <citation type="journal article" date="2016" name="Nat. Commun.">
        <title>Thousands of microbial genomes shed light on interconnected biogeochemical processes in an aquifer system.</title>
        <authorList>
            <person name="Anantharaman K."/>
            <person name="Brown C.T."/>
            <person name="Hug L.A."/>
            <person name="Sharon I."/>
            <person name="Castelle C.J."/>
            <person name="Probst A.J."/>
            <person name="Thomas B.C."/>
            <person name="Singh A."/>
            <person name="Wilkins M.J."/>
            <person name="Karaoz U."/>
            <person name="Brodie E.L."/>
            <person name="Williams K.H."/>
            <person name="Hubbard S.S."/>
            <person name="Banfield J.F."/>
        </authorList>
    </citation>
    <scope>NUCLEOTIDE SEQUENCE [LARGE SCALE GENOMIC DNA]</scope>
</reference>
<accession>A0A1G2MLQ4</accession>
<dbReference type="GO" id="GO:0006412">
    <property type="term" value="P:translation"/>
    <property type="evidence" value="ECO:0007669"/>
    <property type="project" value="UniProtKB-UniRule"/>
</dbReference>
<evidence type="ECO:0000256" key="7">
    <source>
        <dbReference type="HAMAP-Rule" id="MF_00503"/>
    </source>
</evidence>
<dbReference type="PROSITE" id="PS00651">
    <property type="entry name" value="RIBOSOMAL_L9"/>
    <property type="match status" value="1"/>
</dbReference>
<dbReference type="GO" id="GO:0003735">
    <property type="term" value="F:structural constituent of ribosome"/>
    <property type="evidence" value="ECO:0007669"/>
    <property type="project" value="InterPro"/>
</dbReference>
<name>A0A1G2MLQ4_9BACT</name>
<dbReference type="Gene3D" id="3.10.430.100">
    <property type="entry name" value="Ribosomal protein L9, C-terminal domain"/>
    <property type="match status" value="1"/>
</dbReference>
<dbReference type="InterPro" id="IPR036791">
    <property type="entry name" value="Ribosomal_bL9_C_sf"/>
</dbReference>
<dbReference type="GO" id="GO:1990904">
    <property type="term" value="C:ribonucleoprotein complex"/>
    <property type="evidence" value="ECO:0007669"/>
    <property type="project" value="UniProtKB-KW"/>
</dbReference>
<evidence type="ECO:0000256" key="5">
    <source>
        <dbReference type="ARBA" id="ARBA00023274"/>
    </source>
</evidence>
<evidence type="ECO:0000256" key="6">
    <source>
        <dbReference type="ARBA" id="ARBA00035292"/>
    </source>
</evidence>
<evidence type="ECO:0000256" key="3">
    <source>
        <dbReference type="ARBA" id="ARBA00022884"/>
    </source>
</evidence>
<dbReference type="InterPro" id="IPR009027">
    <property type="entry name" value="Ribosomal_bL9/RNase_H1_N"/>
</dbReference>
<dbReference type="Pfam" id="PF01281">
    <property type="entry name" value="Ribosomal_L9_N"/>
    <property type="match status" value="1"/>
</dbReference>
<dbReference type="InterPro" id="IPR020594">
    <property type="entry name" value="Ribosomal_bL9_bac/chp"/>
</dbReference>
<organism evidence="10 11">
    <name type="scientific">Candidatus Taylorbacteria bacterium RIFCSPHIGHO2_02_FULL_44_12</name>
    <dbReference type="NCBI Taxonomy" id="1802308"/>
    <lineage>
        <taxon>Bacteria</taxon>
        <taxon>Candidatus Tayloriibacteriota</taxon>
    </lineage>
</organism>
<protein>
    <recommendedName>
        <fullName evidence="6 7">Large ribosomal subunit protein bL9</fullName>
    </recommendedName>
</protein>
<dbReference type="Proteomes" id="UP000178413">
    <property type="component" value="Unassembled WGS sequence"/>
</dbReference>
<evidence type="ECO:0000313" key="11">
    <source>
        <dbReference type="Proteomes" id="UP000178413"/>
    </source>
</evidence>
<comment type="caution">
    <text evidence="10">The sequence shown here is derived from an EMBL/GenBank/DDBJ whole genome shotgun (WGS) entry which is preliminary data.</text>
</comment>
<dbReference type="InterPro" id="IPR036935">
    <property type="entry name" value="Ribosomal_bL9_N_sf"/>
</dbReference>
<dbReference type="EMBL" id="MHRM01000014">
    <property type="protein sequence ID" value="OHA23961.1"/>
    <property type="molecule type" value="Genomic_DNA"/>
</dbReference>
<dbReference type="PANTHER" id="PTHR21368">
    <property type="entry name" value="50S RIBOSOMAL PROTEIN L9"/>
    <property type="match status" value="1"/>
</dbReference>
<comment type="similarity">
    <text evidence="1 7">Belongs to the bacterial ribosomal protein bL9 family.</text>
</comment>
<dbReference type="GO" id="GO:0019843">
    <property type="term" value="F:rRNA binding"/>
    <property type="evidence" value="ECO:0007669"/>
    <property type="project" value="UniProtKB-UniRule"/>
</dbReference>
<dbReference type="STRING" id="1802308.A3D50_02005"/>
<sequence>MKIILLQDIVGLGRKNDVKNVSDGYAQNFLIPRGMAVAATEVALKHLENKKAREENEKRIQQDLAIKVIKDLDGKSITIKTKADQRGGLFAGIHSQDIASELESQFRLVIDPKNIILKHPIKNLGEHTIDVKGAGKSARFTLVVEESE</sequence>
<evidence type="ECO:0000256" key="4">
    <source>
        <dbReference type="ARBA" id="ARBA00022980"/>
    </source>
</evidence>
<dbReference type="InterPro" id="IPR000244">
    <property type="entry name" value="Ribosomal_bL9"/>
</dbReference>
<evidence type="ECO:0000256" key="2">
    <source>
        <dbReference type="ARBA" id="ARBA00022730"/>
    </source>
</evidence>
<keyword evidence="5 7" id="KW-0687">Ribonucleoprotein</keyword>
<dbReference type="Pfam" id="PF03948">
    <property type="entry name" value="Ribosomal_L9_C"/>
    <property type="match status" value="1"/>
</dbReference>
<evidence type="ECO:0000259" key="9">
    <source>
        <dbReference type="PROSITE" id="PS00651"/>
    </source>
</evidence>
<evidence type="ECO:0000256" key="8">
    <source>
        <dbReference type="SAM" id="Coils"/>
    </source>
</evidence>
<feature type="domain" description="Ribosomal protein L9" evidence="9">
    <location>
        <begin position="13"/>
        <end position="40"/>
    </location>
</feature>
<dbReference type="GO" id="GO:0005840">
    <property type="term" value="C:ribosome"/>
    <property type="evidence" value="ECO:0007669"/>
    <property type="project" value="UniProtKB-KW"/>
</dbReference>
<dbReference type="InterPro" id="IPR020070">
    <property type="entry name" value="Ribosomal_bL9_N"/>
</dbReference>
<dbReference type="SUPFAM" id="SSF55653">
    <property type="entry name" value="Ribosomal protein L9 C-domain"/>
    <property type="match status" value="1"/>
</dbReference>
<dbReference type="AlphaFoldDB" id="A0A1G2MLQ4"/>
<keyword evidence="8" id="KW-0175">Coiled coil</keyword>
<dbReference type="HAMAP" id="MF_00503">
    <property type="entry name" value="Ribosomal_bL9"/>
    <property type="match status" value="1"/>
</dbReference>
<proteinExistence type="inferred from homology"/>
<dbReference type="NCBIfam" id="TIGR00158">
    <property type="entry name" value="L9"/>
    <property type="match status" value="1"/>
</dbReference>